<feature type="DNA-binding region" description="H-T-H motif" evidence="4">
    <location>
        <begin position="38"/>
        <end position="57"/>
    </location>
</feature>
<dbReference type="InterPro" id="IPR050109">
    <property type="entry name" value="HTH-type_TetR-like_transc_reg"/>
</dbReference>
<evidence type="ECO:0000259" key="6">
    <source>
        <dbReference type="PROSITE" id="PS50977"/>
    </source>
</evidence>
<proteinExistence type="predicted"/>
<evidence type="ECO:0000313" key="8">
    <source>
        <dbReference type="Proteomes" id="UP000584931"/>
    </source>
</evidence>
<dbReference type="InterPro" id="IPR001647">
    <property type="entry name" value="HTH_TetR"/>
</dbReference>
<dbReference type="Proteomes" id="UP000584931">
    <property type="component" value="Unassembled WGS sequence"/>
</dbReference>
<dbReference type="SUPFAM" id="SSF46689">
    <property type="entry name" value="Homeodomain-like"/>
    <property type="match status" value="1"/>
</dbReference>
<dbReference type="GO" id="GO:0000976">
    <property type="term" value="F:transcription cis-regulatory region binding"/>
    <property type="evidence" value="ECO:0007669"/>
    <property type="project" value="TreeGrafter"/>
</dbReference>
<dbReference type="AlphaFoldDB" id="A0A7Z0BJK7"/>
<evidence type="ECO:0000256" key="4">
    <source>
        <dbReference type="PROSITE-ProRule" id="PRU00335"/>
    </source>
</evidence>
<feature type="compositionally biased region" description="Low complexity" evidence="5">
    <location>
        <begin position="212"/>
        <end position="223"/>
    </location>
</feature>
<dbReference type="EMBL" id="JACCHL010000001">
    <property type="protein sequence ID" value="NYH51484.1"/>
    <property type="molecule type" value="Genomic_DNA"/>
</dbReference>
<gene>
    <name evidence="7" type="ORF">HNR06_001073</name>
</gene>
<dbReference type="PANTHER" id="PTHR30055:SF234">
    <property type="entry name" value="HTH-TYPE TRANSCRIPTIONAL REGULATOR BETI"/>
    <property type="match status" value="1"/>
</dbReference>
<dbReference type="InterPro" id="IPR009057">
    <property type="entry name" value="Homeodomain-like_sf"/>
</dbReference>
<feature type="domain" description="HTH tetR-type" evidence="6">
    <location>
        <begin position="15"/>
        <end position="75"/>
    </location>
</feature>
<evidence type="ECO:0000256" key="5">
    <source>
        <dbReference type="SAM" id="MobiDB-lite"/>
    </source>
</evidence>
<keyword evidence="1" id="KW-0805">Transcription regulation</keyword>
<dbReference type="PROSITE" id="PS50977">
    <property type="entry name" value="HTH_TETR_2"/>
    <property type="match status" value="1"/>
</dbReference>
<name>A0A7Z0BJK7_9ACTN</name>
<reference evidence="7 8" key="1">
    <citation type="submission" date="2020-07" db="EMBL/GenBank/DDBJ databases">
        <title>Sequencing the genomes of 1000 actinobacteria strains.</title>
        <authorList>
            <person name="Klenk H.-P."/>
        </authorList>
    </citation>
    <scope>NUCLEOTIDE SEQUENCE [LARGE SCALE GENOMIC DNA]</scope>
    <source>
        <strain evidence="7 8">DSM 45278</strain>
    </source>
</reference>
<accession>A0A7Z0BJK7</accession>
<protein>
    <submittedName>
        <fullName evidence="7">AcrR family transcriptional regulator</fullName>
    </submittedName>
</protein>
<comment type="caution">
    <text evidence="7">The sequence shown here is derived from an EMBL/GenBank/DDBJ whole genome shotgun (WGS) entry which is preliminary data.</text>
</comment>
<dbReference type="PRINTS" id="PR00455">
    <property type="entry name" value="HTHTETR"/>
</dbReference>
<feature type="region of interest" description="Disordered" evidence="5">
    <location>
        <begin position="200"/>
        <end position="255"/>
    </location>
</feature>
<evidence type="ECO:0000256" key="3">
    <source>
        <dbReference type="ARBA" id="ARBA00023163"/>
    </source>
</evidence>
<evidence type="ECO:0000313" key="7">
    <source>
        <dbReference type="EMBL" id="NYH51484.1"/>
    </source>
</evidence>
<sequence>MNGEPGKRRPRSTAERTRQHILDTAAEVMRRLGMARTTTREIARASGYSEATLYKHFTDKSELVLAVMRHRFPPFVEDLAAMTERAGQGDVRDNLVGLVVKAVPFFRYGAPVLGSLFGEPDLLRRHREGMERHGAGPHNVNRGFAAYLSAERELGRVPADVAPDAVAALLVGACFQRGFLEAFHEGGGEFPPLEEFAAALWSTPPAPPGPPGHARAARAPAPESRGRDRRARGVRAGPAPRKGSPRRCVTPASPC</sequence>
<dbReference type="PANTHER" id="PTHR30055">
    <property type="entry name" value="HTH-TYPE TRANSCRIPTIONAL REGULATOR RUTR"/>
    <property type="match status" value="1"/>
</dbReference>
<dbReference type="Pfam" id="PF00440">
    <property type="entry name" value="TetR_N"/>
    <property type="match status" value="1"/>
</dbReference>
<dbReference type="Gene3D" id="1.10.357.10">
    <property type="entry name" value="Tetracycline Repressor, domain 2"/>
    <property type="match status" value="1"/>
</dbReference>
<keyword evidence="2 4" id="KW-0238">DNA-binding</keyword>
<evidence type="ECO:0000256" key="1">
    <source>
        <dbReference type="ARBA" id="ARBA00023015"/>
    </source>
</evidence>
<organism evidence="7 8">
    <name type="scientific">Nocardiopsis sinuspersici</name>
    <dbReference type="NCBI Taxonomy" id="501010"/>
    <lineage>
        <taxon>Bacteria</taxon>
        <taxon>Bacillati</taxon>
        <taxon>Actinomycetota</taxon>
        <taxon>Actinomycetes</taxon>
        <taxon>Streptosporangiales</taxon>
        <taxon>Nocardiopsidaceae</taxon>
        <taxon>Nocardiopsis</taxon>
    </lineage>
</organism>
<dbReference type="GO" id="GO:0003700">
    <property type="term" value="F:DNA-binding transcription factor activity"/>
    <property type="evidence" value="ECO:0007669"/>
    <property type="project" value="TreeGrafter"/>
</dbReference>
<evidence type="ECO:0000256" key="2">
    <source>
        <dbReference type="ARBA" id="ARBA00023125"/>
    </source>
</evidence>
<dbReference type="RefSeq" id="WP_179809370.1">
    <property type="nucleotide sequence ID" value="NZ_JACCHL010000001.1"/>
</dbReference>
<keyword evidence="3" id="KW-0804">Transcription</keyword>